<keyword evidence="4 9" id="KW-1003">Cell membrane</keyword>
<dbReference type="PANTHER" id="PTHR34308:SF1">
    <property type="entry name" value="COBALAMIN BIOSYNTHESIS PROTEIN CBIB"/>
    <property type="match status" value="1"/>
</dbReference>
<keyword evidence="11" id="KW-1185">Reference proteome</keyword>
<dbReference type="Pfam" id="PF03186">
    <property type="entry name" value="CobD_Cbib"/>
    <property type="match status" value="1"/>
</dbReference>
<sequence>MRIAAAVLCGFFMDLCLGDPDWMPHPVIYMGKAISALEKFLRRRFPDTQKGLLMAGAALAAILPLGSFLMAAAAIYLAGLVHPVLAFLLETLWCWQALAVKGLYTESMRVKKKLEEQDLPGARSAVARIVGRDTQNLDAAGVAKAAIETVAENFSDGVAAPLFYLVIGGAPLGLCYKAINTMDSMVGYKNDRYLYFGRAAAKLDDVANYIPARISAFLMMFAALLTGQNAKHAFQIWKRDRYNHASPNSAQTESVAAGALDILLAGDAWYFGKLVKKPTIGEDLRTVEAADIMRINRMMIVASLIALVLFLAVRCVLCILL</sequence>
<dbReference type="RefSeq" id="WP_308728143.1">
    <property type="nucleotide sequence ID" value="NZ_JAJEQF010000014.1"/>
</dbReference>
<evidence type="ECO:0000256" key="4">
    <source>
        <dbReference type="ARBA" id="ARBA00022475"/>
    </source>
</evidence>
<keyword evidence="7 9" id="KW-1133">Transmembrane helix</keyword>
<keyword evidence="6 9" id="KW-0812">Transmembrane</keyword>
<accession>A0AAE3AXN1</accession>
<dbReference type="GO" id="GO:0048472">
    <property type="term" value="F:threonine-phosphate decarboxylase activity"/>
    <property type="evidence" value="ECO:0007669"/>
    <property type="project" value="InterPro"/>
</dbReference>
<dbReference type="EMBL" id="JAJEQF010000014">
    <property type="protein sequence ID" value="MCC2167495.1"/>
    <property type="molecule type" value="Genomic_DNA"/>
</dbReference>
<evidence type="ECO:0000256" key="3">
    <source>
        <dbReference type="ARBA" id="ARBA00006263"/>
    </source>
</evidence>
<proteinExistence type="inferred from homology"/>
<dbReference type="PANTHER" id="PTHR34308">
    <property type="entry name" value="COBALAMIN BIOSYNTHESIS PROTEIN CBIB"/>
    <property type="match status" value="1"/>
</dbReference>
<comment type="function">
    <text evidence="9">Converts cobyric acid to cobinamide by the addition of aminopropanol on the F carboxylic group.</text>
</comment>
<keyword evidence="8 9" id="KW-0472">Membrane</keyword>
<evidence type="ECO:0000256" key="2">
    <source>
        <dbReference type="ARBA" id="ARBA00004953"/>
    </source>
</evidence>
<dbReference type="AlphaFoldDB" id="A0AAE3AXN1"/>
<evidence type="ECO:0000256" key="8">
    <source>
        <dbReference type="ARBA" id="ARBA00023136"/>
    </source>
</evidence>
<organism evidence="10 11">
    <name type="scientific">Gallintestinimicrobium propionicum</name>
    <dbReference type="NCBI Taxonomy" id="2981770"/>
    <lineage>
        <taxon>Bacteria</taxon>
        <taxon>Bacillati</taxon>
        <taxon>Bacillota</taxon>
        <taxon>Clostridia</taxon>
        <taxon>Lachnospirales</taxon>
        <taxon>Lachnospiraceae</taxon>
        <taxon>Gallintestinimicrobium</taxon>
    </lineage>
</organism>
<reference evidence="10 11" key="1">
    <citation type="submission" date="2021-10" db="EMBL/GenBank/DDBJ databases">
        <title>Anaerobic single-cell dispensing facilitates the cultivation of human gut bacteria.</title>
        <authorList>
            <person name="Afrizal A."/>
        </authorList>
    </citation>
    <scope>NUCLEOTIDE SEQUENCE [LARGE SCALE GENOMIC DNA]</scope>
    <source>
        <strain evidence="10 11">CLA-AA-H244</strain>
    </source>
</reference>
<evidence type="ECO:0000256" key="1">
    <source>
        <dbReference type="ARBA" id="ARBA00004651"/>
    </source>
</evidence>
<comment type="caution">
    <text evidence="9">Lacks conserved residue(s) required for the propagation of feature annotation.</text>
</comment>
<gene>
    <name evidence="10" type="primary">cbiB</name>
    <name evidence="9" type="synonym">cobD</name>
    <name evidence="10" type="ORF">LKD45_07255</name>
</gene>
<evidence type="ECO:0000256" key="6">
    <source>
        <dbReference type="ARBA" id="ARBA00022692"/>
    </source>
</evidence>
<name>A0AAE3AXN1_9FIRM</name>
<dbReference type="GO" id="GO:0009236">
    <property type="term" value="P:cobalamin biosynthetic process"/>
    <property type="evidence" value="ECO:0007669"/>
    <property type="project" value="UniProtKB-UniRule"/>
</dbReference>
<dbReference type="NCBIfam" id="TIGR00380">
    <property type="entry name" value="cobal_cbiB"/>
    <property type="match status" value="1"/>
</dbReference>
<evidence type="ECO:0000313" key="10">
    <source>
        <dbReference type="EMBL" id="MCC2167495.1"/>
    </source>
</evidence>
<evidence type="ECO:0000256" key="9">
    <source>
        <dbReference type="HAMAP-Rule" id="MF_00024"/>
    </source>
</evidence>
<feature type="transmembrane region" description="Helical" evidence="9">
    <location>
        <begin position="52"/>
        <end position="77"/>
    </location>
</feature>
<evidence type="ECO:0000256" key="7">
    <source>
        <dbReference type="ARBA" id="ARBA00022989"/>
    </source>
</evidence>
<feature type="transmembrane region" description="Helical" evidence="9">
    <location>
        <begin position="300"/>
        <end position="320"/>
    </location>
</feature>
<comment type="subcellular location">
    <subcellularLocation>
        <location evidence="1 9">Cell membrane</location>
        <topology evidence="1 9">Multi-pass membrane protein</topology>
    </subcellularLocation>
</comment>
<evidence type="ECO:0000256" key="5">
    <source>
        <dbReference type="ARBA" id="ARBA00022573"/>
    </source>
</evidence>
<comment type="similarity">
    <text evidence="3 9">Belongs to the CobD/CbiB family.</text>
</comment>
<protein>
    <recommendedName>
        <fullName evidence="9">Cobalamin biosynthesis protein CobD</fullName>
    </recommendedName>
</protein>
<comment type="caution">
    <text evidence="10">The sequence shown here is derived from an EMBL/GenBank/DDBJ whole genome shotgun (WGS) entry which is preliminary data.</text>
</comment>
<evidence type="ECO:0000313" key="11">
    <source>
        <dbReference type="Proteomes" id="UP001199355"/>
    </source>
</evidence>
<keyword evidence="5 9" id="KW-0169">Cobalamin biosynthesis</keyword>
<dbReference type="HAMAP" id="MF_00024">
    <property type="entry name" value="CobD_CbiB"/>
    <property type="match status" value="1"/>
</dbReference>
<comment type="pathway">
    <text evidence="2 9">Cofactor biosynthesis; adenosylcobalamin biosynthesis.</text>
</comment>
<feature type="transmembrane region" description="Helical" evidence="9">
    <location>
        <begin position="162"/>
        <end position="179"/>
    </location>
</feature>
<dbReference type="InterPro" id="IPR004485">
    <property type="entry name" value="Cobalamin_biosynth_CobD/CbiB"/>
</dbReference>
<dbReference type="GO" id="GO:0015420">
    <property type="term" value="F:ABC-type vitamin B12 transporter activity"/>
    <property type="evidence" value="ECO:0007669"/>
    <property type="project" value="UniProtKB-UniRule"/>
</dbReference>
<dbReference type="Proteomes" id="UP001199355">
    <property type="component" value="Unassembled WGS sequence"/>
</dbReference>
<dbReference type="GO" id="GO:0005886">
    <property type="term" value="C:plasma membrane"/>
    <property type="evidence" value="ECO:0007669"/>
    <property type="project" value="UniProtKB-SubCell"/>
</dbReference>